<evidence type="ECO:0000313" key="1">
    <source>
        <dbReference type="EMBL" id="KAJ7994020.1"/>
    </source>
</evidence>
<accession>A0ACC2FS23</accession>
<evidence type="ECO:0000313" key="2">
    <source>
        <dbReference type="Proteomes" id="UP001157502"/>
    </source>
</evidence>
<protein>
    <submittedName>
        <fullName evidence="1">Uncharacterized protein</fullName>
    </submittedName>
</protein>
<proteinExistence type="predicted"/>
<organism evidence="1 2">
    <name type="scientific">Dallia pectoralis</name>
    <name type="common">Alaska blackfish</name>
    <dbReference type="NCBI Taxonomy" id="75939"/>
    <lineage>
        <taxon>Eukaryota</taxon>
        <taxon>Metazoa</taxon>
        <taxon>Chordata</taxon>
        <taxon>Craniata</taxon>
        <taxon>Vertebrata</taxon>
        <taxon>Euteleostomi</taxon>
        <taxon>Actinopterygii</taxon>
        <taxon>Neopterygii</taxon>
        <taxon>Teleostei</taxon>
        <taxon>Protacanthopterygii</taxon>
        <taxon>Esociformes</taxon>
        <taxon>Umbridae</taxon>
        <taxon>Dallia</taxon>
    </lineage>
</organism>
<reference evidence="1" key="1">
    <citation type="submission" date="2021-05" db="EMBL/GenBank/DDBJ databases">
        <authorList>
            <person name="Pan Q."/>
            <person name="Jouanno E."/>
            <person name="Zahm M."/>
            <person name="Klopp C."/>
            <person name="Cabau C."/>
            <person name="Louis A."/>
            <person name="Berthelot C."/>
            <person name="Parey E."/>
            <person name="Roest Crollius H."/>
            <person name="Montfort J."/>
            <person name="Robinson-Rechavi M."/>
            <person name="Bouchez O."/>
            <person name="Lampietro C."/>
            <person name="Lopez Roques C."/>
            <person name="Donnadieu C."/>
            <person name="Postlethwait J."/>
            <person name="Bobe J."/>
            <person name="Dillon D."/>
            <person name="Chandos A."/>
            <person name="von Hippel F."/>
            <person name="Guiguen Y."/>
        </authorList>
    </citation>
    <scope>NUCLEOTIDE SEQUENCE</scope>
    <source>
        <strain evidence="1">YG-Jan2019</strain>
    </source>
</reference>
<dbReference type="Proteomes" id="UP001157502">
    <property type="component" value="Chromosome 23"/>
</dbReference>
<dbReference type="EMBL" id="CM055750">
    <property type="protein sequence ID" value="KAJ7994020.1"/>
    <property type="molecule type" value="Genomic_DNA"/>
</dbReference>
<keyword evidence="2" id="KW-1185">Reference proteome</keyword>
<comment type="caution">
    <text evidence="1">The sequence shown here is derived from an EMBL/GenBank/DDBJ whole genome shotgun (WGS) entry which is preliminary data.</text>
</comment>
<gene>
    <name evidence="1" type="ORF">DPEC_G00261620</name>
</gene>
<sequence length="462" mass="51316">MFRFSYRTWEPVEEPFVLECGHQEMEGTLDALAWPECQDTAEDSRDRCSAQGTHTDPWIIQTMDSSLDGAFISCVHFVIHDFGMFTPFSLRQTISTLLVLLYSATVMTEGDCPAKCSCGPSPPSCPAGVSWVTDACGCCKVCARQLNQDCGPRHPCDHIKGLHCHLGAGGDQKRGLCQAEAQGRPCEFSGRVYQHGEDFQPSCQYQCSCMDGVVGCMPLCPHQVPLPDWRCSKPRLAQAPGRCCDQWVCDDNNHIGDDPEEPPQAALPDSQPLPNHIDNQLQPQPRNQPSDAVTYIEVVPLQTQMLLGSRCFPQTTDWTECSTTCGMGISSRVSNDNAECRLLSETQLCQVRRCESPLTPTIKKGRCQRTVRARTPVKIHFAGCSTTRRYRPRSCGSCADGRCCTPSLTRAVRLHFHCPDGEGFTRNAMWIQRCSCKKSCLPSEPSLRPSVSLHNDVHVFRH</sequence>
<name>A0ACC2FS23_DALPE</name>